<name>A0A564YKG7_HYMDI</name>
<protein>
    <recommendedName>
        <fullName evidence="8">Calponin-homology (CH) domain-containing protein</fullName>
    </recommendedName>
</protein>
<dbReference type="PROSITE" id="PS00020">
    <property type="entry name" value="ACTININ_2"/>
    <property type="match status" value="1"/>
</dbReference>
<dbReference type="GO" id="GO:0005737">
    <property type="term" value="C:cytoplasm"/>
    <property type="evidence" value="ECO:0007669"/>
    <property type="project" value="TreeGrafter"/>
</dbReference>
<evidence type="ECO:0000256" key="3">
    <source>
        <dbReference type="ARBA" id="ARBA00022737"/>
    </source>
</evidence>
<dbReference type="SUPFAM" id="SSF47576">
    <property type="entry name" value="Calponin-homology domain, CH-domain"/>
    <property type="match status" value="1"/>
</dbReference>
<dbReference type="InterPro" id="IPR001715">
    <property type="entry name" value="CH_dom"/>
</dbReference>
<dbReference type="InterPro" id="IPR036872">
    <property type="entry name" value="CH_dom_sf"/>
</dbReference>
<keyword evidence="4" id="KW-1133">Transmembrane helix</keyword>
<organism evidence="9 10">
    <name type="scientific">Hymenolepis diminuta</name>
    <name type="common">Rat tapeworm</name>
    <dbReference type="NCBI Taxonomy" id="6216"/>
    <lineage>
        <taxon>Eukaryota</taxon>
        <taxon>Metazoa</taxon>
        <taxon>Spiralia</taxon>
        <taxon>Lophotrochozoa</taxon>
        <taxon>Platyhelminthes</taxon>
        <taxon>Cestoda</taxon>
        <taxon>Eucestoda</taxon>
        <taxon>Cyclophyllidea</taxon>
        <taxon>Hymenolepididae</taxon>
        <taxon>Hymenolepis</taxon>
    </lineage>
</organism>
<dbReference type="InterPro" id="IPR052403">
    <property type="entry name" value="LINC-complex_assoc"/>
</dbReference>
<sequence length="154" mass="17331">EQERIQKKTFTNWVNTYLAKAIPPDYVRDLFMDIRDGVKLVRLLEVLADVRLPIERASVMQRAHYLSNVKTALDFLTEKRKIKLVNINPADVVDGRPAIVLGLIWSIILSFHIDEHGDVLRAATMATEVTKKDTPTANRAVTNSTSKQAIPPVA</sequence>
<evidence type="ECO:0000256" key="7">
    <source>
        <dbReference type="SAM" id="MobiDB-lite"/>
    </source>
</evidence>
<dbReference type="PROSITE" id="PS50021">
    <property type="entry name" value="CH"/>
    <property type="match status" value="1"/>
</dbReference>
<dbReference type="EMBL" id="CABIJS010000255">
    <property type="protein sequence ID" value="VUZ47772.1"/>
    <property type="molecule type" value="Genomic_DNA"/>
</dbReference>
<feature type="compositionally biased region" description="Polar residues" evidence="7">
    <location>
        <begin position="135"/>
        <end position="148"/>
    </location>
</feature>
<evidence type="ECO:0000256" key="6">
    <source>
        <dbReference type="ARBA" id="ARBA00023203"/>
    </source>
</evidence>
<proteinExistence type="predicted"/>
<keyword evidence="2" id="KW-0812">Transmembrane</keyword>
<dbReference type="PANTHER" id="PTHR47535:SF1">
    <property type="entry name" value="NESPRIN-1"/>
    <property type="match status" value="1"/>
</dbReference>
<dbReference type="Gene3D" id="1.10.418.10">
    <property type="entry name" value="Calponin-like domain"/>
    <property type="match status" value="1"/>
</dbReference>
<evidence type="ECO:0000313" key="9">
    <source>
        <dbReference type="EMBL" id="VUZ47772.1"/>
    </source>
</evidence>
<feature type="domain" description="Calponin-homology (CH)" evidence="8">
    <location>
        <begin position="4"/>
        <end position="112"/>
    </location>
</feature>
<dbReference type="GO" id="GO:0051015">
    <property type="term" value="F:actin filament binding"/>
    <property type="evidence" value="ECO:0007669"/>
    <property type="project" value="TreeGrafter"/>
</dbReference>
<dbReference type="SMART" id="SM00033">
    <property type="entry name" value="CH"/>
    <property type="match status" value="1"/>
</dbReference>
<evidence type="ECO:0000256" key="2">
    <source>
        <dbReference type="ARBA" id="ARBA00022692"/>
    </source>
</evidence>
<evidence type="ECO:0000256" key="1">
    <source>
        <dbReference type="ARBA" id="ARBA00004370"/>
    </source>
</evidence>
<dbReference type="AlphaFoldDB" id="A0A564YKG7"/>
<evidence type="ECO:0000313" key="10">
    <source>
        <dbReference type="Proteomes" id="UP000321570"/>
    </source>
</evidence>
<gene>
    <name evidence="9" type="ORF">WMSIL1_LOCUS7208</name>
</gene>
<evidence type="ECO:0000259" key="8">
    <source>
        <dbReference type="PROSITE" id="PS50021"/>
    </source>
</evidence>
<accession>A0A564YKG7</accession>
<feature type="non-terminal residue" evidence="9">
    <location>
        <position position="1"/>
    </location>
</feature>
<evidence type="ECO:0000256" key="4">
    <source>
        <dbReference type="ARBA" id="ARBA00022989"/>
    </source>
</evidence>
<comment type="subcellular location">
    <subcellularLocation>
        <location evidence="1">Membrane</location>
    </subcellularLocation>
</comment>
<dbReference type="Proteomes" id="UP000321570">
    <property type="component" value="Unassembled WGS sequence"/>
</dbReference>
<evidence type="ECO:0000256" key="5">
    <source>
        <dbReference type="ARBA" id="ARBA00023136"/>
    </source>
</evidence>
<dbReference type="InterPro" id="IPR001589">
    <property type="entry name" value="Actinin_actin-bd_CS"/>
</dbReference>
<keyword evidence="3" id="KW-0677">Repeat</keyword>
<keyword evidence="5" id="KW-0472">Membrane</keyword>
<keyword evidence="10" id="KW-1185">Reference proteome</keyword>
<feature type="non-terminal residue" evidence="9">
    <location>
        <position position="154"/>
    </location>
</feature>
<dbReference type="PROSITE" id="PS00019">
    <property type="entry name" value="ACTININ_1"/>
    <property type="match status" value="1"/>
</dbReference>
<dbReference type="Pfam" id="PF00307">
    <property type="entry name" value="CH"/>
    <property type="match status" value="1"/>
</dbReference>
<keyword evidence="6" id="KW-0009">Actin-binding</keyword>
<reference evidence="9 10" key="1">
    <citation type="submission" date="2019-07" db="EMBL/GenBank/DDBJ databases">
        <authorList>
            <person name="Jastrzebski P J."/>
            <person name="Paukszto L."/>
            <person name="Jastrzebski P J."/>
        </authorList>
    </citation>
    <scope>NUCLEOTIDE SEQUENCE [LARGE SCALE GENOMIC DNA]</scope>
    <source>
        <strain evidence="9 10">WMS-il1</strain>
    </source>
</reference>
<dbReference type="PANTHER" id="PTHR47535">
    <property type="entry name" value="MUSCLE-SPECIFIC PROTEIN 300 KDA, ISOFORM G"/>
    <property type="match status" value="1"/>
</dbReference>
<dbReference type="GO" id="GO:0034993">
    <property type="term" value="C:meiotic nuclear membrane microtubule tethering complex"/>
    <property type="evidence" value="ECO:0007669"/>
    <property type="project" value="TreeGrafter"/>
</dbReference>
<dbReference type="GO" id="GO:0007097">
    <property type="term" value="P:nuclear migration"/>
    <property type="evidence" value="ECO:0007669"/>
    <property type="project" value="TreeGrafter"/>
</dbReference>
<feature type="region of interest" description="Disordered" evidence="7">
    <location>
        <begin position="133"/>
        <end position="154"/>
    </location>
</feature>
<dbReference type="GO" id="GO:0005640">
    <property type="term" value="C:nuclear outer membrane"/>
    <property type="evidence" value="ECO:0007669"/>
    <property type="project" value="TreeGrafter"/>
</dbReference>